<dbReference type="EMBL" id="DYVQ01000008">
    <property type="protein sequence ID" value="HJF72747.1"/>
    <property type="molecule type" value="Genomic_DNA"/>
</dbReference>
<evidence type="ECO:0000313" key="2">
    <source>
        <dbReference type="Proteomes" id="UP000749334"/>
    </source>
</evidence>
<name>A0A0E3CET8_9PAST</name>
<protein>
    <submittedName>
        <fullName evidence="1">AbgT family transporter</fullName>
    </submittedName>
</protein>
<dbReference type="NCBIfam" id="TIGR00819">
    <property type="entry name" value="ydaH"/>
    <property type="match status" value="1"/>
</dbReference>
<reference evidence="1" key="1">
    <citation type="journal article" date="2021" name="PeerJ">
        <title>Extensive microbial diversity within the chicken gut microbiome revealed by metagenomics and culture.</title>
        <authorList>
            <person name="Gilroy R."/>
            <person name="Ravi A."/>
            <person name="Getino M."/>
            <person name="Pursley I."/>
            <person name="Horton D.L."/>
            <person name="Alikhan N.F."/>
            <person name="Baker D."/>
            <person name="Gharbi K."/>
            <person name="Hall N."/>
            <person name="Watson M."/>
            <person name="Adriaenssens E.M."/>
            <person name="Foster-Nyarko E."/>
            <person name="Jarju S."/>
            <person name="Secka A."/>
            <person name="Antonio M."/>
            <person name="Oren A."/>
            <person name="Chaudhuri R.R."/>
            <person name="La Ragione R."/>
            <person name="Hildebrand F."/>
            <person name="Pallen M.J."/>
        </authorList>
    </citation>
    <scope>NUCLEOTIDE SEQUENCE</scope>
    <source>
        <strain evidence="1">ChiHjej11B10-15683</strain>
    </source>
</reference>
<dbReference type="PANTHER" id="PTHR30282">
    <property type="entry name" value="P-AMINOBENZOYL GLUTAMATE TRANSPORTER"/>
    <property type="match status" value="1"/>
</dbReference>
<proteinExistence type="predicted"/>
<dbReference type="RefSeq" id="WP_013746228.1">
    <property type="nucleotide sequence ID" value="NZ_CP114281.1"/>
</dbReference>
<accession>A0A0E3CET8</accession>
<dbReference type="AlphaFoldDB" id="A0A0E3CET8"/>
<comment type="caution">
    <text evidence="1">The sequence shown here is derived from an EMBL/GenBank/DDBJ whole genome shotgun (WGS) entry which is preliminary data.</text>
</comment>
<gene>
    <name evidence="1" type="ORF">K8W15_00900</name>
</gene>
<dbReference type="GO" id="GO:1902604">
    <property type="term" value="P:p-aminobenzoyl-glutamate transmembrane transport"/>
    <property type="evidence" value="ECO:0007669"/>
    <property type="project" value="InterPro"/>
</dbReference>
<dbReference type="Proteomes" id="UP000749334">
    <property type="component" value="Unassembled WGS sequence"/>
</dbReference>
<organism evidence="1 2">
    <name type="scientific">Gallibacterium anatis</name>
    <dbReference type="NCBI Taxonomy" id="750"/>
    <lineage>
        <taxon>Bacteria</taxon>
        <taxon>Pseudomonadati</taxon>
        <taxon>Pseudomonadota</taxon>
        <taxon>Gammaproteobacteria</taxon>
        <taxon>Pasteurellales</taxon>
        <taxon>Pasteurellaceae</taxon>
        <taxon>Gallibacterium</taxon>
    </lineage>
</organism>
<dbReference type="InterPro" id="IPR011540">
    <property type="entry name" value="AbgT_Proteobac"/>
</dbReference>
<dbReference type="PANTHER" id="PTHR30282:SF0">
    <property type="entry name" value="P-AMINOBENZOYL-GLUTAMATE TRANSPORT PROTEIN"/>
    <property type="match status" value="1"/>
</dbReference>
<sequence>MTVAKTPPKGSKFLRTVEWLGNALPHPVTLFVILITLLLLASALGEYFGISALDPRPEGAKGRSADGVIYVVSLLNQEGLIKILTNLVKNFTNFAPLGTVLVAMLGVGIAEKSGLISAAMRLVVLKAPRKLTTLAVVFAGIMSNMAAELGYLVLIPLAAIIFHSLGRHPLAGLAAAFAGVSGGYSANLLLGTIDPLLAGITQQAAQIIDPNYTVGAEANWYFMCVSTFIISIVGYYITEKVVEPQLGEYKGSLSQDEIDEQRSASVTPLERKGLLFAGLAFLFCCVLLALSVVPENGILRNPTTGLVTGSPFLKSIVVFIFVLFAIPGIVYGVVVKTIRSDKDVVNAMAEIMSSLGIYLVIIFFAAQFIAFFSWTNIGQIIAVKGANFLNELGLHGGLLFIGFILICAFINLMIGSASAQWAVTAPIFVPMLMLAGYAPEVIQAAYRIGDSVTNIITPMMSYFGLIMATVIKYRKDAGVGTIVSMMLPYSIAFLIAWSALFFVWVFVFGLPVGPGSATYYAP</sequence>
<dbReference type="OMA" id="LSNDKMG"/>
<reference evidence="1" key="2">
    <citation type="submission" date="2021-09" db="EMBL/GenBank/DDBJ databases">
        <authorList>
            <person name="Gilroy R."/>
        </authorList>
    </citation>
    <scope>NUCLEOTIDE SEQUENCE</scope>
    <source>
        <strain evidence="1">ChiHjej11B10-15683</strain>
    </source>
</reference>
<dbReference type="InterPro" id="IPR004697">
    <property type="entry name" value="AbgT"/>
</dbReference>
<evidence type="ECO:0000313" key="1">
    <source>
        <dbReference type="EMBL" id="HJF72747.1"/>
    </source>
</evidence>
<dbReference type="GO" id="GO:0015558">
    <property type="term" value="F:secondary active p-aminobenzoyl-glutamate transmembrane transporter activity"/>
    <property type="evidence" value="ECO:0007669"/>
    <property type="project" value="InterPro"/>
</dbReference>
<dbReference type="Pfam" id="PF03806">
    <property type="entry name" value="ABG_transport"/>
    <property type="match status" value="1"/>
</dbReference>